<organism evidence="2 3">
    <name type="scientific">Cerrena zonata</name>
    <dbReference type="NCBI Taxonomy" id="2478898"/>
    <lineage>
        <taxon>Eukaryota</taxon>
        <taxon>Fungi</taxon>
        <taxon>Dikarya</taxon>
        <taxon>Basidiomycota</taxon>
        <taxon>Agaricomycotina</taxon>
        <taxon>Agaricomycetes</taxon>
        <taxon>Polyporales</taxon>
        <taxon>Cerrenaceae</taxon>
        <taxon>Cerrena</taxon>
    </lineage>
</organism>
<dbReference type="EMBL" id="JASBNA010000016">
    <property type="protein sequence ID" value="KAK7686571.1"/>
    <property type="molecule type" value="Genomic_DNA"/>
</dbReference>
<evidence type="ECO:0000256" key="1">
    <source>
        <dbReference type="SAM" id="MobiDB-lite"/>
    </source>
</evidence>
<feature type="compositionally biased region" description="Low complexity" evidence="1">
    <location>
        <begin position="345"/>
        <end position="364"/>
    </location>
</feature>
<feature type="compositionally biased region" description="Polar residues" evidence="1">
    <location>
        <begin position="249"/>
        <end position="258"/>
    </location>
</feature>
<feature type="compositionally biased region" description="Polar residues" evidence="1">
    <location>
        <begin position="219"/>
        <end position="241"/>
    </location>
</feature>
<feature type="region of interest" description="Disordered" evidence="1">
    <location>
        <begin position="49"/>
        <end position="178"/>
    </location>
</feature>
<feature type="region of interest" description="Disordered" evidence="1">
    <location>
        <begin position="424"/>
        <end position="511"/>
    </location>
</feature>
<feature type="region of interest" description="Disordered" evidence="1">
    <location>
        <begin position="858"/>
        <end position="890"/>
    </location>
</feature>
<protein>
    <submittedName>
        <fullName evidence="2">Uncharacterized protein</fullName>
    </submittedName>
</protein>
<feature type="region of interest" description="Disordered" evidence="1">
    <location>
        <begin position="722"/>
        <end position="749"/>
    </location>
</feature>
<feature type="compositionally biased region" description="Polar residues" evidence="1">
    <location>
        <begin position="290"/>
        <end position="303"/>
    </location>
</feature>
<feature type="compositionally biased region" description="Low complexity" evidence="1">
    <location>
        <begin position="728"/>
        <end position="740"/>
    </location>
</feature>
<feature type="compositionally biased region" description="Pro residues" evidence="1">
    <location>
        <begin position="164"/>
        <end position="175"/>
    </location>
</feature>
<gene>
    <name evidence="2" type="ORF">QCA50_010171</name>
</gene>
<feature type="compositionally biased region" description="Polar residues" evidence="1">
    <location>
        <begin position="365"/>
        <end position="379"/>
    </location>
</feature>
<feature type="region of interest" description="Disordered" evidence="1">
    <location>
        <begin position="197"/>
        <end position="412"/>
    </location>
</feature>
<feature type="compositionally biased region" description="Basic and acidic residues" evidence="1">
    <location>
        <begin position="682"/>
        <end position="691"/>
    </location>
</feature>
<feature type="region of interest" description="Disordered" evidence="1">
    <location>
        <begin position="1"/>
        <end position="36"/>
    </location>
</feature>
<proteinExistence type="predicted"/>
<dbReference type="Proteomes" id="UP001385951">
    <property type="component" value="Unassembled WGS sequence"/>
</dbReference>
<feature type="compositionally biased region" description="Basic and acidic residues" evidence="1">
    <location>
        <begin position="19"/>
        <end position="28"/>
    </location>
</feature>
<feature type="region of interest" description="Disordered" evidence="1">
    <location>
        <begin position="902"/>
        <end position="934"/>
    </location>
</feature>
<keyword evidence="3" id="KW-1185">Reference proteome</keyword>
<name>A0AAW0FZY4_9APHY</name>
<feature type="region of interest" description="Disordered" evidence="1">
    <location>
        <begin position="610"/>
        <end position="707"/>
    </location>
</feature>
<feature type="region of interest" description="Disordered" evidence="1">
    <location>
        <begin position="976"/>
        <end position="1035"/>
    </location>
</feature>
<comment type="caution">
    <text evidence="2">The sequence shown here is derived from an EMBL/GenBank/DDBJ whole genome shotgun (WGS) entry which is preliminary data.</text>
</comment>
<feature type="compositionally biased region" description="Polar residues" evidence="1">
    <location>
        <begin position="976"/>
        <end position="985"/>
    </location>
</feature>
<feature type="compositionally biased region" description="Low complexity" evidence="1">
    <location>
        <begin position="129"/>
        <end position="154"/>
    </location>
</feature>
<sequence length="1100" mass="120499">MTTLPMHHTNEEVASSSLHDNHDPKTVEPTDPQGRRIINFEKIAQLEEDTLSTDIPLSGHSSHASLPPPPRANNRIPKATTRSKPTAPTIPPDAFRGINAGPSAWSPYSATDNLHHHHRGSVPDIRTYSLPPHSSTAPPSPAPSLSHSSDSSHTTIDKSEASLPPSPSGVPPSAPPLSLFKKQHRYLASFSKVEKILGKSRLNPLKRSETVSPPRASIPASSGHSTTTAVVRRASPNTVASGSYPEMQQVDSPTQLVHTTPPYRSSEYDAQVRSSGASTVAKEESRRNVTESVGMSRSKSLGKQQIDPAAAARHFPSAMSTTTRRRSSEYTSPNSESSHEPPSTPSEGRISISSTIYPGSSSYTHSINDNHFYHQQASTEPFHPAGRPSMNSDRDSFIDMTSPTSPRSPDLDWVHESINASSYSTTQYASNSASYSSERPTSTRARDVTKSKSHTSPPSSGKPPKPTSPKPTFRRSQSVQPPHHRPSPIDIPPSSSNAARTQGDLPPTTNLLNAKERADLVRKTQKLTQVFGQTPGPMMFSQNSYEANSGGNFLSPSGALGSHVKTKKKPQHQRGAVSVSGESAMSAGFTKQASWPPQEGTLYLSLAGSRRHSSPLSPRDFSFSPDDVSVYSQDEEYTREPRSSTSTDRIHIGSEQVSMRSWTSEGGRNHGHGHGRGGGGGGDRDASEGRKRAGSPRSFMDLSDEEVHDSASSIITLQTPKAKRTYTPFSPSTPSLLSPEEQLEEDRRRKRDKLAKLHRFLGSRVPQELVLAQIDTAVSRPPVVAVSAIVPPSIRPDMDIRKTKMRRRRSSSAAEFPGTWSDDVDRLREDLNEREKAINVRRAVKMEKMFGVAPPQTLYHTRHMPSPSASHIPCPPQSSSPKWPAPEQSPITSALRNLNNLNNTAYKGKGKKTHRPGTADSDTPLIGPTSDESSRRHALSDVYLHYRHSLNSLNDIIDREDRESLVDLHDYLHGASTSPSLQTFTRQDHPTAIASPSTKSERRRSLPSRTSLTSINSEFSLMSMTPAPEPDATGFQARRRRAAKLTQFFGVDYRELMTEILDSIERGLEEESGRGTLNPDEVQDLLMKLRKLKVKRNTLV</sequence>
<evidence type="ECO:0000313" key="3">
    <source>
        <dbReference type="Proteomes" id="UP001385951"/>
    </source>
</evidence>
<feature type="region of interest" description="Disordered" evidence="1">
    <location>
        <begin position="554"/>
        <end position="582"/>
    </location>
</feature>
<feature type="compositionally biased region" description="Polar residues" evidence="1">
    <location>
        <begin position="655"/>
        <end position="664"/>
    </location>
</feature>
<evidence type="ECO:0000313" key="2">
    <source>
        <dbReference type="EMBL" id="KAK7686571.1"/>
    </source>
</evidence>
<accession>A0AAW0FZY4</accession>
<feature type="compositionally biased region" description="Polar residues" evidence="1">
    <location>
        <begin position="424"/>
        <end position="443"/>
    </location>
</feature>
<feature type="compositionally biased region" description="Basic and acidic residues" evidence="1">
    <location>
        <begin position="636"/>
        <end position="652"/>
    </location>
</feature>
<dbReference type="AlphaFoldDB" id="A0AAW0FZY4"/>
<feature type="compositionally biased region" description="Polar residues" evidence="1">
    <location>
        <begin position="52"/>
        <end position="64"/>
    </location>
</feature>
<reference evidence="2 3" key="1">
    <citation type="submission" date="2022-09" db="EMBL/GenBank/DDBJ databases">
        <authorList>
            <person name="Palmer J.M."/>
        </authorList>
    </citation>
    <scope>NUCLEOTIDE SEQUENCE [LARGE SCALE GENOMIC DNA]</scope>
    <source>
        <strain evidence="2 3">DSM 7382</strain>
    </source>
</reference>
<feature type="compositionally biased region" description="Pro residues" evidence="1">
    <location>
        <begin position="460"/>
        <end position="469"/>
    </location>
</feature>